<sequence length="284" mass="32647">MWKTLTSILHSKGHFVLTMASSGITYLLLIGGLITQSKFAIPIPTLQNLTSNIHQGIELVELLKTTQLIIWDETPMVHIFFINSANDDYVGIKFHHEFLITNFNDLAYVIVQNTSNYSIIPKHIKNIRASNHRIKLKSETPIILLRNLDQSEGLRNGTRLIVTKLANHVIEAKIISREKNFGNLIYIPRMFLSLSRSPWPFKLIRRQFPLIVSYVMIINKSQGQSLYNIRLYLPRLVFSHGQLYVTFLRVQNKKGLKILIHGKGGKPLSTTTTVVFKEVFQNLW</sequence>
<evidence type="ECO:0000256" key="2">
    <source>
        <dbReference type="SAM" id="Phobius"/>
    </source>
</evidence>
<proteinExistence type="inferred from homology"/>
<keyword evidence="1" id="KW-0378">Hydrolase</keyword>
<evidence type="ECO:0000259" key="3">
    <source>
        <dbReference type="Pfam" id="PF05970"/>
    </source>
</evidence>
<dbReference type="OMA" id="VHIFFIN"/>
<keyword evidence="2" id="KW-0472">Membrane</keyword>
<dbReference type="GO" id="GO:0016887">
    <property type="term" value="F:ATP hydrolysis activity"/>
    <property type="evidence" value="ECO:0007669"/>
    <property type="project" value="RHEA"/>
</dbReference>
<protein>
    <recommendedName>
        <fullName evidence="1">ATP-dependent DNA helicase</fullName>
        <ecNumber evidence="1">5.6.2.3</ecNumber>
    </recommendedName>
</protein>
<reference evidence="5 6" key="1">
    <citation type="journal article" date="2012" name="Nat. Biotechnol.">
        <title>Draft genome sequence of pigeonpea (Cajanus cajan), an orphan legume crop of resource-poor farmers.</title>
        <authorList>
            <person name="Varshney R.K."/>
            <person name="Chen W."/>
            <person name="Li Y."/>
            <person name="Bharti A.K."/>
            <person name="Saxena R.K."/>
            <person name="Schlueter J.A."/>
            <person name="Donoghue M.T."/>
            <person name="Azam S."/>
            <person name="Fan G."/>
            <person name="Whaley A.M."/>
            <person name="Farmer A.D."/>
            <person name="Sheridan J."/>
            <person name="Iwata A."/>
            <person name="Tuteja R."/>
            <person name="Penmetsa R.V."/>
            <person name="Wu W."/>
            <person name="Upadhyaya H.D."/>
            <person name="Yang S.P."/>
            <person name="Shah T."/>
            <person name="Saxena K.B."/>
            <person name="Michael T."/>
            <person name="McCombie W.R."/>
            <person name="Yang B."/>
            <person name="Zhang G."/>
            <person name="Yang H."/>
            <person name="Wang J."/>
            <person name="Spillane C."/>
            <person name="Cook D.R."/>
            <person name="May G.D."/>
            <person name="Xu X."/>
            <person name="Jackson S.A."/>
        </authorList>
    </citation>
    <scope>NUCLEOTIDE SEQUENCE [LARGE SCALE GENOMIC DNA]</scope>
    <source>
        <strain evidence="6">cv. Asha</strain>
    </source>
</reference>
<name>A0A151U471_CAJCA</name>
<dbReference type="Pfam" id="PF05970">
    <property type="entry name" value="PIF1"/>
    <property type="match status" value="1"/>
</dbReference>
<gene>
    <name evidence="5" type="ORF">KK1_006797</name>
</gene>
<dbReference type="GO" id="GO:0000723">
    <property type="term" value="P:telomere maintenance"/>
    <property type="evidence" value="ECO:0007669"/>
    <property type="project" value="InterPro"/>
</dbReference>
<dbReference type="InterPro" id="IPR027417">
    <property type="entry name" value="P-loop_NTPase"/>
</dbReference>
<dbReference type="Gramene" id="C.cajan_06609.t">
    <property type="protein sequence ID" value="C.cajan_06609.t"/>
    <property type="gene ID" value="C.cajan_06609"/>
</dbReference>
<dbReference type="Pfam" id="PF21530">
    <property type="entry name" value="Pif1_2B_dom"/>
    <property type="match status" value="1"/>
</dbReference>
<dbReference type="InterPro" id="IPR049163">
    <property type="entry name" value="Pif1-like_2B_dom"/>
</dbReference>
<comment type="similarity">
    <text evidence="1">Belongs to the helicase family.</text>
</comment>
<dbReference type="GO" id="GO:0006310">
    <property type="term" value="P:DNA recombination"/>
    <property type="evidence" value="ECO:0007669"/>
    <property type="project" value="UniProtKB-KW"/>
</dbReference>
<dbReference type="STRING" id="3821.A0A151U471"/>
<keyword evidence="1" id="KW-0234">DNA repair</keyword>
<evidence type="ECO:0000256" key="1">
    <source>
        <dbReference type="RuleBase" id="RU363044"/>
    </source>
</evidence>
<evidence type="ECO:0000313" key="5">
    <source>
        <dbReference type="EMBL" id="KYP74129.1"/>
    </source>
</evidence>
<dbReference type="EMBL" id="CM003604">
    <property type="protein sequence ID" value="KYP74129.1"/>
    <property type="molecule type" value="Genomic_DNA"/>
</dbReference>
<dbReference type="PANTHER" id="PTHR10492:SF78">
    <property type="entry name" value="ATP-DEPENDENT DNA HELICASE"/>
    <property type="match status" value="1"/>
</dbReference>
<evidence type="ECO:0000313" key="6">
    <source>
        <dbReference type="Proteomes" id="UP000075243"/>
    </source>
</evidence>
<dbReference type="InterPro" id="IPR010285">
    <property type="entry name" value="DNA_helicase_pif1-like_DEAD"/>
</dbReference>
<dbReference type="EC" id="5.6.2.3" evidence="1"/>
<keyword evidence="6" id="KW-1185">Reference proteome</keyword>
<organism evidence="5 6">
    <name type="scientific">Cajanus cajan</name>
    <name type="common">Pigeon pea</name>
    <name type="synonym">Cajanus indicus</name>
    <dbReference type="NCBI Taxonomy" id="3821"/>
    <lineage>
        <taxon>Eukaryota</taxon>
        <taxon>Viridiplantae</taxon>
        <taxon>Streptophyta</taxon>
        <taxon>Embryophyta</taxon>
        <taxon>Tracheophyta</taxon>
        <taxon>Spermatophyta</taxon>
        <taxon>Magnoliopsida</taxon>
        <taxon>eudicotyledons</taxon>
        <taxon>Gunneridae</taxon>
        <taxon>Pentapetalae</taxon>
        <taxon>rosids</taxon>
        <taxon>fabids</taxon>
        <taxon>Fabales</taxon>
        <taxon>Fabaceae</taxon>
        <taxon>Papilionoideae</taxon>
        <taxon>50 kb inversion clade</taxon>
        <taxon>NPAAA clade</taxon>
        <taxon>indigoferoid/millettioid clade</taxon>
        <taxon>Phaseoleae</taxon>
        <taxon>Cajanus</taxon>
    </lineage>
</organism>
<dbReference type="SUPFAM" id="SSF52540">
    <property type="entry name" value="P-loop containing nucleoside triphosphate hydrolases"/>
    <property type="match status" value="1"/>
</dbReference>
<keyword evidence="1" id="KW-0067">ATP-binding</keyword>
<dbReference type="GO" id="GO:0043139">
    <property type="term" value="F:5'-3' DNA helicase activity"/>
    <property type="evidence" value="ECO:0007669"/>
    <property type="project" value="UniProtKB-EC"/>
</dbReference>
<keyword evidence="2" id="KW-1133">Transmembrane helix</keyword>
<evidence type="ECO:0000259" key="4">
    <source>
        <dbReference type="Pfam" id="PF21530"/>
    </source>
</evidence>
<keyword evidence="1" id="KW-0227">DNA damage</keyword>
<dbReference type="GO" id="GO:0006281">
    <property type="term" value="P:DNA repair"/>
    <property type="evidence" value="ECO:0007669"/>
    <property type="project" value="UniProtKB-KW"/>
</dbReference>
<keyword evidence="1" id="KW-0233">DNA recombination</keyword>
<comment type="cofactor">
    <cofactor evidence="1">
        <name>Mg(2+)</name>
        <dbReference type="ChEBI" id="CHEBI:18420"/>
    </cofactor>
</comment>
<comment type="catalytic activity">
    <reaction evidence="1">
        <text>ATP + H2O = ADP + phosphate + H(+)</text>
        <dbReference type="Rhea" id="RHEA:13065"/>
        <dbReference type="ChEBI" id="CHEBI:15377"/>
        <dbReference type="ChEBI" id="CHEBI:15378"/>
        <dbReference type="ChEBI" id="CHEBI:30616"/>
        <dbReference type="ChEBI" id="CHEBI:43474"/>
        <dbReference type="ChEBI" id="CHEBI:456216"/>
        <dbReference type="EC" id="5.6.2.3"/>
    </reaction>
</comment>
<dbReference type="GO" id="GO:0005524">
    <property type="term" value="F:ATP binding"/>
    <property type="evidence" value="ECO:0007669"/>
    <property type="project" value="UniProtKB-KW"/>
</dbReference>
<dbReference type="Proteomes" id="UP000075243">
    <property type="component" value="Chromosome 2"/>
</dbReference>
<feature type="domain" description="DNA helicase Pif1-like DEAD-box helicase" evidence="3">
    <location>
        <begin position="1"/>
        <end position="80"/>
    </location>
</feature>
<keyword evidence="1 5" id="KW-0347">Helicase</keyword>
<feature type="transmembrane region" description="Helical" evidence="2">
    <location>
        <begin position="15"/>
        <end position="34"/>
    </location>
</feature>
<dbReference type="PANTHER" id="PTHR10492">
    <property type="match status" value="1"/>
</dbReference>
<keyword evidence="1" id="KW-0547">Nucleotide-binding</keyword>
<feature type="domain" description="DNA helicase Pif1-like 2B" evidence="4">
    <location>
        <begin position="129"/>
        <end position="165"/>
    </location>
</feature>
<accession>A0A151U471</accession>
<dbReference type="AlphaFoldDB" id="A0A151U471"/>
<keyword evidence="2" id="KW-0812">Transmembrane</keyword>